<organism evidence="2 3">
    <name type="scientific">Agromyces mediolanus</name>
    <name type="common">Corynebacterium mediolanum</name>
    <dbReference type="NCBI Taxonomy" id="41986"/>
    <lineage>
        <taxon>Bacteria</taxon>
        <taxon>Bacillati</taxon>
        <taxon>Actinomycetota</taxon>
        <taxon>Actinomycetes</taxon>
        <taxon>Micrococcales</taxon>
        <taxon>Microbacteriaceae</taxon>
        <taxon>Agromyces</taxon>
    </lineage>
</organism>
<dbReference type="SUPFAM" id="SSF52540">
    <property type="entry name" value="P-loop containing nucleoside triphosphate hydrolases"/>
    <property type="match status" value="1"/>
</dbReference>
<dbReference type="GO" id="GO:0016887">
    <property type="term" value="F:ATP hydrolysis activity"/>
    <property type="evidence" value="ECO:0007669"/>
    <property type="project" value="InterPro"/>
</dbReference>
<proteinExistence type="predicted"/>
<dbReference type="InterPro" id="IPR049945">
    <property type="entry name" value="AAA_22"/>
</dbReference>
<dbReference type="EMBL" id="BMRJ01000001">
    <property type="protein sequence ID" value="GGR13506.1"/>
    <property type="molecule type" value="Genomic_DNA"/>
</dbReference>
<reference evidence="2" key="1">
    <citation type="journal article" date="2014" name="Int. J. Syst. Evol. Microbiol.">
        <title>Complete genome sequence of Corynebacterium casei LMG S-19264T (=DSM 44701T), isolated from a smear-ripened cheese.</title>
        <authorList>
            <consortium name="US DOE Joint Genome Institute (JGI-PGF)"/>
            <person name="Walter F."/>
            <person name="Albersmeier A."/>
            <person name="Kalinowski J."/>
            <person name="Ruckert C."/>
        </authorList>
    </citation>
    <scope>NUCLEOTIDE SEQUENCE</scope>
    <source>
        <strain evidence="2">JCM 3346</strain>
    </source>
</reference>
<sequence length="346" mass="38874">MLPPETPNRPLTRWDGLTEFLGRPLEEFPRESRDAYRSMSKTDRNRYDERRLLHMNTGFVIQTPEVGRIIETVQDLLYENAGLSSGHAGLHVSGPGTLGKTTAALIAMRTVHLQEVRRHPGWLADGRVPVAYVLIPSESGAVALATRIAEFYGLTVRSKETLNSLTTRICATIAKARTKLIVIDELQHLSPRDRFGRQSLSFLKDLHNQAAGVTFLYLSAEITPGEAFSGDFATQIRGRVQTHRVERYRYTTPTEKELWKELISAVERELPLFDHKVGSLRRHAQELHRHSGGSIGDLVRLMRMAATRQIRQRGAEAPETIRIEDVLALQPSMAAVDLMKRVTAVA</sequence>
<dbReference type="RefSeq" id="WP_189083504.1">
    <property type="nucleotide sequence ID" value="NZ_BMRJ01000001.1"/>
</dbReference>
<name>A0A918CA47_AGRME</name>
<protein>
    <recommendedName>
        <fullName evidence="1">ORC1/DEAH AAA+ ATPase domain-containing protein</fullName>
    </recommendedName>
</protein>
<keyword evidence="3" id="KW-1185">Reference proteome</keyword>
<reference evidence="2" key="2">
    <citation type="submission" date="2020-09" db="EMBL/GenBank/DDBJ databases">
        <authorList>
            <person name="Sun Q."/>
            <person name="Ohkuma M."/>
        </authorList>
    </citation>
    <scope>NUCLEOTIDE SEQUENCE</scope>
    <source>
        <strain evidence="2">JCM 3346</strain>
    </source>
</reference>
<dbReference type="AlphaFoldDB" id="A0A918CA47"/>
<dbReference type="Proteomes" id="UP000610303">
    <property type="component" value="Unassembled WGS sequence"/>
</dbReference>
<evidence type="ECO:0000259" key="1">
    <source>
        <dbReference type="Pfam" id="PF13401"/>
    </source>
</evidence>
<accession>A0A918CA47</accession>
<dbReference type="InterPro" id="IPR027417">
    <property type="entry name" value="P-loop_NTPase"/>
</dbReference>
<evidence type="ECO:0000313" key="2">
    <source>
        <dbReference type="EMBL" id="GGR13506.1"/>
    </source>
</evidence>
<comment type="caution">
    <text evidence="2">The sequence shown here is derived from an EMBL/GenBank/DDBJ whole genome shotgun (WGS) entry which is preliminary data.</text>
</comment>
<evidence type="ECO:0000313" key="3">
    <source>
        <dbReference type="Proteomes" id="UP000610303"/>
    </source>
</evidence>
<gene>
    <name evidence="2" type="ORF">GCM10010196_02540</name>
</gene>
<dbReference type="Gene3D" id="3.40.50.300">
    <property type="entry name" value="P-loop containing nucleotide triphosphate hydrolases"/>
    <property type="match status" value="1"/>
</dbReference>
<feature type="domain" description="ORC1/DEAH AAA+ ATPase" evidence="1">
    <location>
        <begin position="92"/>
        <end position="214"/>
    </location>
</feature>
<dbReference type="Pfam" id="PF13401">
    <property type="entry name" value="AAA_22"/>
    <property type="match status" value="1"/>
</dbReference>